<name>A0ABQ8T779_PERAM</name>
<sequence>MLSTARVLNAFVLGGLYSQQIEEDLPLTHNPMKPEILLSRDCHQNQTSRCVCYNLPIFEELDISQKINKYTRAMGIINSVMKPSLVQKHPRIRLYNTLARPMLSYGREAWTLRKADKSRITACEMRFKRRTAGYTKISNIFYGPLEKELRKRVQMCFVWSVVLYGTETRTLRRSEEKRLEALDMWISRRKGRVKWTNRIRNKGVLERVKKERC</sequence>
<gene>
    <name evidence="1" type="ORF">ANN_11815</name>
</gene>
<proteinExistence type="predicted"/>
<evidence type="ECO:0000313" key="2">
    <source>
        <dbReference type="Proteomes" id="UP001148838"/>
    </source>
</evidence>
<protein>
    <submittedName>
        <fullName evidence="1">Uncharacterized protein</fullName>
    </submittedName>
</protein>
<organism evidence="1 2">
    <name type="scientific">Periplaneta americana</name>
    <name type="common">American cockroach</name>
    <name type="synonym">Blatta americana</name>
    <dbReference type="NCBI Taxonomy" id="6978"/>
    <lineage>
        <taxon>Eukaryota</taxon>
        <taxon>Metazoa</taxon>
        <taxon>Ecdysozoa</taxon>
        <taxon>Arthropoda</taxon>
        <taxon>Hexapoda</taxon>
        <taxon>Insecta</taxon>
        <taxon>Pterygota</taxon>
        <taxon>Neoptera</taxon>
        <taxon>Polyneoptera</taxon>
        <taxon>Dictyoptera</taxon>
        <taxon>Blattodea</taxon>
        <taxon>Blattoidea</taxon>
        <taxon>Blattidae</taxon>
        <taxon>Blattinae</taxon>
        <taxon>Periplaneta</taxon>
    </lineage>
</organism>
<dbReference type="Proteomes" id="UP001148838">
    <property type="component" value="Unassembled WGS sequence"/>
</dbReference>
<dbReference type="EMBL" id="JAJSOF020000015">
    <property type="protein sequence ID" value="KAJ4441951.1"/>
    <property type="molecule type" value="Genomic_DNA"/>
</dbReference>
<keyword evidence="2" id="KW-1185">Reference proteome</keyword>
<reference evidence="1 2" key="1">
    <citation type="journal article" date="2022" name="Allergy">
        <title>Genome assembly and annotation of Periplaneta americana reveal a comprehensive cockroach allergen profile.</title>
        <authorList>
            <person name="Wang L."/>
            <person name="Xiong Q."/>
            <person name="Saelim N."/>
            <person name="Wang L."/>
            <person name="Nong W."/>
            <person name="Wan A.T."/>
            <person name="Shi M."/>
            <person name="Liu X."/>
            <person name="Cao Q."/>
            <person name="Hui J.H.L."/>
            <person name="Sookrung N."/>
            <person name="Leung T.F."/>
            <person name="Tungtrongchitr A."/>
            <person name="Tsui S.K.W."/>
        </authorList>
    </citation>
    <scope>NUCLEOTIDE SEQUENCE [LARGE SCALE GENOMIC DNA]</scope>
    <source>
        <strain evidence="1">PWHHKU_190912</strain>
    </source>
</reference>
<evidence type="ECO:0000313" key="1">
    <source>
        <dbReference type="EMBL" id="KAJ4441951.1"/>
    </source>
</evidence>
<accession>A0ABQ8T779</accession>
<comment type="caution">
    <text evidence="1">The sequence shown here is derived from an EMBL/GenBank/DDBJ whole genome shotgun (WGS) entry which is preliminary data.</text>
</comment>